<dbReference type="Pfam" id="PF08937">
    <property type="entry name" value="ThsB_TIR"/>
    <property type="match status" value="1"/>
</dbReference>
<name>A0A099KE07_COLPS</name>
<organism evidence="2 3">
    <name type="scientific">Colwellia psychrerythraea</name>
    <name type="common">Vibrio psychroerythus</name>
    <dbReference type="NCBI Taxonomy" id="28229"/>
    <lineage>
        <taxon>Bacteria</taxon>
        <taxon>Pseudomonadati</taxon>
        <taxon>Pseudomonadota</taxon>
        <taxon>Gammaproteobacteria</taxon>
        <taxon>Alteromonadales</taxon>
        <taxon>Colwelliaceae</taxon>
        <taxon>Colwellia</taxon>
    </lineage>
</organism>
<feature type="domain" description="Thoeris protein ThsB TIR-like" evidence="1">
    <location>
        <begin position="8"/>
        <end position="107"/>
    </location>
</feature>
<proteinExistence type="predicted"/>
<dbReference type="InterPro" id="IPR015032">
    <property type="entry name" value="ThsB__TIR-like_domain"/>
</dbReference>
<gene>
    <name evidence="2" type="ORF">ND2E_4101</name>
</gene>
<evidence type="ECO:0000313" key="3">
    <source>
        <dbReference type="Proteomes" id="UP000029843"/>
    </source>
</evidence>
<dbReference type="AlphaFoldDB" id="A0A099KE07"/>
<accession>A0A099KE07</accession>
<dbReference type="EMBL" id="JQED01000046">
    <property type="protein sequence ID" value="KGJ88566.1"/>
    <property type="molecule type" value="Genomic_DNA"/>
</dbReference>
<dbReference type="Proteomes" id="UP000029843">
    <property type="component" value="Unassembled WGS sequence"/>
</dbReference>
<dbReference type="PATRIC" id="fig|28229.4.peg.3440"/>
<comment type="caution">
    <text evidence="2">The sequence shown here is derived from an EMBL/GenBank/DDBJ whole genome shotgun (WGS) entry which is preliminary data.</text>
</comment>
<sequence>MNNHHNVFISYHHKNDEAYKVEFERLFSDVYDILETRAVSDGDIDPYIQTETIRQKIRDHFIRSASVTVVLIGSETWKRKHVDWEISSSIRDTQQNSRTGLIGIILPTYPRSDTSKYSGNTIPPRLKDNIDCKFAKIYNWSDDPLKVQQWIHEAFNRRKKINPDNSREMFGKNRSTSTWS</sequence>
<dbReference type="OrthoDB" id="9811746at2"/>
<evidence type="ECO:0000313" key="2">
    <source>
        <dbReference type="EMBL" id="KGJ88566.1"/>
    </source>
</evidence>
<protein>
    <recommendedName>
        <fullName evidence="1">Thoeris protein ThsB TIR-like domain-containing protein</fullName>
    </recommendedName>
</protein>
<reference evidence="2 3" key="1">
    <citation type="submission" date="2014-08" db="EMBL/GenBank/DDBJ databases">
        <title>Genomic and Phenotypic Diversity of Colwellia psychrerythraea strains from Disparate Marine Basins.</title>
        <authorList>
            <person name="Techtmann S.M."/>
            <person name="Stelling S.C."/>
            <person name="Utturkar S.M."/>
            <person name="Alshibli N."/>
            <person name="Harris A."/>
            <person name="Brown S.D."/>
            <person name="Hazen T.C."/>
        </authorList>
    </citation>
    <scope>NUCLEOTIDE SEQUENCE [LARGE SCALE GENOMIC DNA]</scope>
    <source>
        <strain evidence="2 3">ND2E</strain>
    </source>
</reference>
<dbReference type="RefSeq" id="WP_033095081.1">
    <property type="nucleotide sequence ID" value="NZ_JQED01000046.1"/>
</dbReference>
<evidence type="ECO:0000259" key="1">
    <source>
        <dbReference type="Pfam" id="PF08937"/>
    </source>
</evidence>